<evidence type="ECO:0000256" key="1">
    <source>
        <dbReference type="PROSITE-ProRule" id="PRU00278"/>
    </source>
</evidence>
<keyword evidence="4" id="KW-1185">Reference proteome</keyword>
<comment type="caution">
    <text evidence="3">The sequence shown here is derived from an EMBL/GenBank/DDBJ whole genome shotgun (WGS) entry which is preliminary data.</text>
</comment>
<dbReference type="Pfam" id="PF13616">
    <property type="entry name" value="Rotamase_3"/>
    <property type="match status" value="1"/>
</dbReference>
<dbReference type="RefSeq" id="WP_133795785.1">
    <property type="nucleotide sequence ID" value="NZ_SOCA01000004.1"/>
</dbReference>
<dbReference type="PROSITE" id="PS51257">
    <property type="entry name" value="PROKAR_LIPOPROTEIN"/>
    <property type="match status" value="1"/>
</dbReference>
<dbReference type="EMBL" id="SOCA01000004">
    <property type="protein sequence ID" value="TDU70689.1"/>
    <property type="molecule type" value="Genomic_DNA"/>
</dbReference>
<name>A0A4R7RZ67_9BACT</name>
<organism evidence="3 4">
    <name type="scientific">Prosthecobacter fusiformis</name>
    <dbReference type="NCBI Taxonomy" id="48464"/>
    <lineage>
        <taxon>Bacteria</taxon>
        <taxon>Pseudomonadati</taxon>
        <taxon>Verrucomicrobiota</taxon>
        <taxon>Verrucomicrobiia</taxon>
        <taxon>Verrucomicrobiales</taxon>
        <taxon>Verrucomicrobiaceae</taxon>
        <taxon>Prosthecobacter</taxon>
    </lineage>
</organism>
<dbReference type="Gene3D" id="3.10.50.40">
    <property type="match status" value="1"/>
</dbReference>
<accession>A0A4R7RZ67</accession>
<dbReference type="SUPFAM" id="SSF54534">
    <property type="entry name" value="FKBP-like"/>
    <property type="match status" value="1"/>
</dbReference>
<dbReference type="PANTHER" id="PTHR47245">
    <property type="entry name" value="PEPTIDYLPROLYL ISOMERASE"/>
    <property type="match status" value="1"/>
</dbReference>
<reference evidence="3 4" key="1">
    <citation type="submission" date="2019-03" db="EMBL/GenBank/DDBJ databases">
        <title>Genomic Encyclopedia of Archaeal and Bacterial Type Strains, Phase II (KMG-II): from individual species to whole genera.</title>
        <authorList>
            <person name="Goeker M."/>
        </authorList>
    </citation>
    <scope>NUCLEOTIDE SEQUENCE [LARGE SCALE GENOMIC DNA]</scope>
    <source>
        <strain evidence="3 4">ATCC 25309</strain>
    </source>
</reference>
<evidence type="ECO:0000259" key="2">
    <source>
        <dbReference type="PROSITE" id="PS50198"/>
    </source>
</evidence>
<dbReference type="Proteomes" id="UP000295662">
    <property type="component" value="Unassembled WGS sequence"/>
</dbReference>
<dbReference type="PROSITE" id="PS50198">
    <property type="entry name" value="PPIC_PPIASE_2"/>
    <property type="match status" value="1"/>
</dbReference>
<keyword evidence="1" id="KW-0697">Rotamase</keyword>
<dbReference type="InterPro" id="IPR046357">
    <property type="entry name" value="PPIase_dom_sf"/>
</dbReference>
<dbReference type="OrthoDB" id="9812372at2"/>
<evidence type="ECO:0000313" key="4">
    <source>
        <dbReference type="Proteomes" id="UP000295662"/>
    </source>
</evidence>
<dbReference type="GO" id="GO:0003755">
    <property type="term" value="F:peptidyl-prolyl cis-trans isomerase activity"/>
    <property type="evidence" value="ECO:0007669"/>
    <property type="project" value="UniProtKB-KW"/>
</dbReference>
<dbReference type="PANTHER" id="PTHR47245:SF2">
    <property type="entry name" value="PEPTIDYL-PROLYL CIS-TRANS ISOMERASE HP_0175-RELATED"/>
    <property type="match status" value="1"/>
</dbReference>
<dbReference type="AlphaFoldDB" id="A0A4R7RZ67"/>
<evidence type="ECO:0000313" key="3">
    <source>
        <dbReference type="EMBL" id="TDU70689.1"/>
    </source>
</evidence>
<feature type="domain" description="PpiC" evidence="2">
    <location>
        <begin position="135"/>
        <end position="267"/>
    </location>
</feature>
<gene>
    <name evidence="3" type="ORF">EI77_02737</name>
</gene>
<sequence length="319" mass="35883">MSSRSPFLFGGLLDKHAVFILMLLIGMSSCSPQKTEVTGGSPDLADPAIIQVGSIRVSESDLAQYLKEQEAGRTDEETKKRGIKELASRAQLVQAALDANLDRDPIVRAEFARILANRLKEQQLFPKLKSIAAPLPETRLRELYKADESRFRSNEKRQAAVLWLNPGKDENRVKQYEQKLVAARDWYFKSSDLAQHPEQGFSMLGVDHSEHQSSRYNGGVLGWLEREGGMDDWTKAVADIVFSLDKPGDVSEVIVRNEGVFLVRYMALNPAFLRPFESVSEELEKAEINRMRQQATKDFMDSLAKEYPVQNLLPPSAGK</sequence>
<proteinExistence type="predicted"/>
<keyword evidence="1 3" id="KW-0413">Isomerase</keyword>
<dbReference type="InterPro" id="IPR000297">
    <property type="entry name" value="PPIase_PpiC"/>
</dbReference>
<dbReference type="InterPro" id="IPR050245">
    <property type="entry name" value="PrsA_foldase"/>
</dbReference>
<protein>
    <submittedName>
        <fullName evidence="3">Parvulin-like peptidyl-prolyl cis-trans isomerase protein</fullName>
    </submittedName>
</protein>